<reference evidence="1 2" key="1">
    <citation type="journal article" date="2020" name="Cell">
        <title>Large-Scale Comparative Analyses of Tick Genomes Elucidate Their Genetic Diversity and Vector Capacities.</title>
        <authorList>
            <consortium name="Tick Genome and Microbiome Consortium (TIGMIC)"/>
            <person name="Jia N."/>
            <person name="Wang J."/>
            <person name="Shi W."/>
            <person name="Du L."/>
            <person name="Sun Y."/>
            <person name="Zhan W."/>
            <person name="Jiang J.F."/>
            <person name="Wang Q."/>
            <person name="Zhang B."/>
            <person name="Ji P."/>
            <person name="Bell-Sakyi L."/>
            <person name="Cui X.M."/>
            <person name="Yuan T.T."/>
            <person name="Jiang B.G."/>
            <person name="Yang W.F."/>
            <person name="Lam T.T."/>
            <person name="Chang Q.C."/>
            <person name="Ding S.J."/>
            <person name="Wang X.J."/>
            <person name="Zhu J.G."/>
            <person name="Ruan X.D."/>
            <person name="Zhao L."/>
            <person name="Wei J.T."/>
            <person name="Ye R.Z."/>
            <person name="Que T.C."/>
            <person name="Du C.H."/>
            <person name="Zhou Y.H."/>
            <person name="Cheng J.X."/>
            <person name="Dai P.F."/>
            <person name="Guo W.B."/>
            <person name="Han X.H."/>
            <person name="Huang E.J."/>
            <person name="Li L.F."/>
            <person name="Wei W."/>
            <person name="Gao Y.C."/>
            <person name="Liu J.Z."/>
            <person name="Shao H.Z."/>
            <person name="Wang X."/>
            <person name="Wang C.C."/>
            <person name="Yang T.C."/>
            <person name="Huo Q.B."/>
            <person name="Li W."/>
            <person name="Chen H.Y."/>
            <person name="Chen S.E."/>
            <person name="Zhou L.G."/>
            <person name="Ni X.B."/>
            <person name="Tian J.H."/>
            <person name="Sheng Y."/>
            <person name="Liu T."/>
            <person name="Pan Y.S."/>
            <person name="Xia L.Y."/>
            <person name="Li J."/>
            <person name="Zhao F."/>
            <person name="Cao W.C."/>
        </authorList>
    </citation>
    <scope>NUCLEOTIDE SEQUENCE [LARGE SCALE GENOMIC DNA]</scope>
    <source>
        <strain evidence="1">Iper-2018</strain>
    </source>
</reference>
<dbReference type="Proteomes" id="UP000805193">
    <property type="component" value="Unassembled WGS sequence"/>
</dbReference>
<sequence length="88" mass="9850">MSQPTVCRIVGKVTDLITDNHSPRLAKFPDIADCRNVITEFNNIGNFREITGRIDCTHVRIKSPGGDYADVVRNSKGRTFTFYLSSCV</sequence>
<comment type="caution">
    <text evidence="1">The sequence shown here is derived from an EMBL/GenBank/DDBJ whole genome shotgun (WGS) entry which is preliminary data.</text>
</comment>
<accession>A0AC60PRW4</accession>
<protein>
    <submittedName>
        <fullName evidence="1">Uncharacterized protein</fullName>
    </submittedName>
</protein>
<name>A0AC60PRW4_IXOPE</name>
<gene>
    <name evidence="1" type="ORF">HPB47_001010</name>
</gene>
<evidence type="ECO:0000313" key="1">
    <source>
        <dbReference type="EMBL" id="KAG0423205.1"/>
    </source>
</evidence>
<evidence type="ECO:0000313" key="2">
    <source>
        <dbReference type="Proteomes" id="UP000805193"/>
    </source>
</evidence>
<proteinExistence type="predicted"/>
<dbReference type="EMBL" id="JABSTQ010010131">
    <property type="protein sequence ID" value="KAG0423205.1"/>
    <property type="molecule type" value="Genomic_DNA"/>
</dbReference>
<keyword evidence="2" id="KW-1185">Reference proteome</keyword>
<organism evidence="1 2">
    <name type="scientific">Ixodes persulcatus</name>
    <name type="common">Taiga tick</name>
    <dbReference type="NCBI Taxonomy" id="34615"/>
    <lineage>
        <taxon>Eukaryota</taxon>
        <taxon>Metazoa</taxon>
        <taxon>Ecdysozoa</taxon>
        <taxon>Arthropoda</taxon>
        <taxon>Chelicerata</taxon>
        <taxon>Arachnida</taxon>
        <taxon>Acari</taxon>
        <taxon>Parasitiformes</taxon>
        <taxon>Ixodida</taxon>
        <taxon>Ixodoidea</taxon>
        <taxon>Ixodidae</taxon>
        <taxon>Ixodinae</taxon>
        <taxon>Ixodes</taxon>
    </lineage>
</organism>